<dbReference type="AlphaFoldDB" id="A0A014MQM7"/>
<dbReference type="Pfam" id="PF11136">
    <property type="entry name" value="DUF2889"/>
    <property type="match status" value="1"/>
</dbReference>
<evidence type="ECO:0000313" key="2">
    <source>
        <dbReference type="Proteomes" id="UP000020766"/>
    </source>
</evidence>
<gene>
    <name evidence="1" type="ORF">AX13_16265</name>
</gene>
<organism evidence="1 2">
    <name type="scientific">Comamonas aquatica DA1877</name>
    <dbReference type="NCBI Taxonomy" id="1457173"/>
    <lineage>
        <taxon>Bacteria</taxon>
        <taxon>Pseudomonadati</taxon>
        <taxon>Pseudomonadota</taxon>
        <taxon>Betaproteobacteria</taxon>
        <taxon>Burkholderiales</taxon>
        <taxon>Comamonadaceae</taxon>
        <taxon>Comamonas</taxon>
    </lineage>
</organism>
<comment type="caution">
    <text evidence="1">The sequence shown here is derived from an EMBL/GenBank/DDBJ whole genome shotgun (WGS) entry which is preliminary data.</text>
</comment>
<accession>A0A014MQM7</accession>
<evidence type="ECO:0000313" key="1">
    <source>
        <dbReference type="EMBL" id="EXU80464.1"/>
    </source>
</evidence>
<dbReference type="PATRIC" id="fig|1457173.3.peg.1505"/>
<name>A0A014MQM7_9BURK</name>
<dbReference type="RefSeq" id="WP_043382195.1">
    <property type="nucleotide sequence ID" value="NZ_JBOK01000007.1"/>
</dbReference>
<dbReference type="STRING" id="225991.MA05_08070"/>
<dbReference type="EMBL" id="JBOK01000007">
    <property type="protein sequence ID" value="EXU80464.1"/>
    <property type="molecule type" value="Genomic_DNA"/>
</dbReference>
<evidence type="ECO:0008006" key="3">
    <source>
        <dbReference type="Google" id="ProtNLM"/>
    </source>
</evidence>
<protein>
    <recommendedName>
        <fullName evidence="3">DUF2889 domain-containing protein</fullName>
    </recommendedName>
</protein>
<dbReference type="InterPro" id="IPR021312">
    <property type="entry name" value="DUF2889"/>
</dbReference>
<proteinExistence type="predicted"/>
<sequence>MPLSTPTISRTPQHIRQVHYRSFERADGLWDIEGELLDTKAIDLPRPNGSGVRKAGDPIHHMRIRVTVDTQLVVQAIEASLEAHPVQGCPGALAGMQRMVGCSMARGWRKAIDTHLAGIAGCTHLRELLNNMATAAFQSIVSAFSTTPDQPPAYLGRCTGWDFHGPAVLQYYPQFAGWRLPEGKGPALPPATAVTNPTTPHG</sequence>
<keyword evidence="2" id="KW-1185">Reference proteome</keyword>
<dbReference type="Proteomes" id="UP000020766">
    <property type="component" value="Unassembled WGS sequence"/>
</dbReference>
<reference evidence="1 2" key="1">
    <citation type="submission" date="2014-01" db="EMBL/GenBank/DDBJ databases">
        <title>Interspecies Systems Biology Uncovers Metabolites Affecting C. elegans Gene Expression and Life History Traits.</title>
        <authorList>
            <person name="Watson E."/>
            <person name="Macneil L.T."/>
            <person name="Ritter A.D."/>
            <person name="Yilmaz L.S."/>
            <person name="Rosebrock A.P."/>
            <person name="Caudy A.A."/>
            <person name="Walhout A.J."/>
        </authorList>
    </citation>
    <scope>NUCLEOTIDE SEQUENCE [LARGE SCALE GENOMIC DNA]</scope>
    <source>
        <strain evidence="1 2">DA1877</strain>
    </source>
</reference>